<evidence type="ECO:0000313" key="1">
    <source>
        <dbReference type="EMBL" id="DAF87214.1"/>
    </source>
</evidence>
<name>A0A8S5TYC9_9CAUD</name>
<accession>A0A8S5TYC9</accession>
<reference evidence="1" key="1">
    <citation type="journal article" date="2021" name="Proc. Natl. Acad. Sci. U.S.A.">
        <title>A Catalog of Tens of Thousands of Viruses from Human Metagenomes Reveals Hidden Associations with Chronic Diseases.</title>
        <authorList>
            <person name="Tisza M.J."/>
            <person name="Buck C.B."/>
        </authorList>
    </citation>
    <scope>NUCLEOTIDE SEQUENCE</scope>
    <source>
        <strain evidence="1">CtPkm1</strain>
    </source>
</reference>
<dbReference type="EMBL" id="BK015960">
    <property type="protein sequence ID" value="DAF87214.1"/>
    <property type="molecule type" value="Genomic_DNA"/>
</dbReference>
<sequence length="68" mass="7505">MGAELRDAADAPVRPGCWLACDNRPGRAAHMVTAVHGGRVWFGDREPLHVGFLPWWRVVDPPKGKEMG</sequence>
<protein>
    <submittedName>
        <fullName evidence="1">Uncharacterized protein</fullName>
    </submittedName>
</protein>
<proteinExistence type="predicted"/>
<organism evidence="1">
    <name type="scientific">Myoviridae sp. ctPkm1</name>
    <dbReference type="NCBI Taxonomy" id="2825099"/>
    <lineage>
        <taxon>Viruses</taxon>
        <taxon>Duplodnaviria</taxon>
        <taxon>Heunggongvirae</taxon>
        <taxon>Uroviricota</taxon>
        <taxon>Caudoviricetes</taxon>
    </lineage>
</organism>